<comment type="caution">
    <text evidence="5">The sequence shown here is derived from an EMBL/GenBank/DDBJ whole genome shotgun (WGS) entry which is preliminary data.</text>
</comment>
<keyword evidence="1" id="KW-0677">Repeat</keyword>
<protein>
    <recommendedName>
        <fullName evidence="7">S-layer homology domain-containing protein</fullName>
    </recommendedName>
</protein>
<dbReference type="RefSeq" id="WP_161261702.1">
    <property type="nucleotide sequence ID" value="NZ_JAFBDC010000005.1"/>
</dbReference>
<dbReference type="PROSITE" id="PS50853">
    <property type="entry name" value="FN3"/>
    <property type="match status" value="1"/>
</dbReference>
<dbReference type="PROSITE" id="PS51272">
    <property type="entry name" value="SLH"/>
    <property type="match status" value="3"/>
</dbReference>
<dbReference type="PANTHER" id="PTHR43308">
    <property type="entry name" value="OUTER MEMBRANE PROTEIN ALPHA-RELATED"/>
    <property type="match status" value="1"/>
</dbReference>
<dbReference type="InterPro" id="IPR003961">
    <property type="entry name" value="FN3_dom"/>
</dbReference>
<dbReference type="Proteomes" id="UP000471031">
    <property type="component" value="Unassembled WGS sequence"/>
</dbReference>
<dbReference type="EMBL" id="WXEX01000006">
    <property type="protein sequence ID" value="MZP43137.1"/>
    <property type="molecule type" value="Genomic_DNA"/>
</dbReference>
<dbReference type="InterPro" id="IPR001119">
    <property type="entry name" value="SLH_dom"/>
</dbReference>
<dbReference type="Gene3D" id="2.60.40.10">
    <property type="entry name" value="Immunoglobulins"/>
    <property type="match status" value="1"/>
</dbReference>
<dbReference type="PANTHER" id="PTHR43308:SF5">
    <property type="entry name" value="S-LAYER PROTEIN _ PEPTIDOGLYCAN ENDO-BETA-N-ACETYLGLUCOSAMINIDASE"/>
    <property type="match status" value="1"/>
</dbReference>
<dbReference type="OrthoDB" id="467434at2"/>
<dbReference type="Pfam" id="PF00041">
    <property type="entry name" value="fn3"/>
    <property type="match status" value="1"/>
</dbReference>
<sequence>MVYRKPLSIAAITLFCFVLTALLPPSLPLKQEGPLARIDTLTVAEAAYDAPPQPTLSVSGKNLVKVAWTYTATAPANSKFKIIDLQNDANGVVLDTMTYYTTQKQYSKSVTLEDGLHKIAVYLVTPTGELTANSSAQTIDVQELAAPSDLTGTKQGSREILWSWTDNSYGETGFKIYDENDDLIGRVDANKTSFRESGLTPDTRYNRYVKAYKATSGTDPARESNASNEASERTDEYDSSTGSSGRSKDRTHIADALEGALDFTVSPSDIVLINPGDIDGSDESVKTEKNRFVAFAGGAFKGYSDGSVRISTPDVELKIPSKYLDRSEDSGGSAVGLQEYVDNAASAPPGKVRVGSAYEFSLIKYSNYSDNGYSDDDFNDDPVYLSFFYDYWRVSNPASLRIYRLNGSTWSEVSSSVNTADRSVNARVEEFGRFALFETPTGASTLFPGTSPNVGPGSYGYPGFNSAQQQTPAGYPPGFGPGYGPGYSVNTPGYNPSQYGATSGYGTYPGGYGAYGAQGYGSTGANLYGSAAQAPFIDLVGHWARPQVEALAGRGLINGTASKVFDPDKPMTRAEFLTLLMRVVGKSTPMAGPVPFDDVRADAWFAGALRQAMQQGIVTDGGIFSPDSPITRQDMAAWLGRALNGRMLLSSGKSPENFSDWYDTSENLRDSVAQTVRAGLISGRPDGRFDPWGSTTRAEAATVITSFLNQAR</sequence>
<organism evidence="5 6">
    <name type="scientific">Heliomicrobium gestii</name>
    <name type="common">Heliobacterium gestii</name>
    <dbReference type="NCBI Taxonomy" id="2699"/>
    <lineage>
        <taxon>Bacteria</taxon>
        <taxon>Bacillati</taxon>
        <taxon>Bacillota</taxon>
        <taxon>Clostridia</taxon>
        <taxon>Eubacteriales</taxon>
        <taxon>Heliobacteriaceae</taxon>
        <taxon>Heliomicrobium</taxon>
    </lineage>
</organism>
<reference evidence="5 6" key="1">
    <citation type="submission" date="2020-01" db="EMBL/GenBank/DDBJ databases">
        <title>Whole genome sequence of Heliobacterium gestii DSM 11169.</title>
        <authorList>
            <person name="Kyndt J.A."/>
            <person name="Meyer T.E."/>
        </authorList>
    </citation>
    <scope>NUCLEOTIDE SEQUENCE [LARGE SCALE GENOMIC DNA]</scope>
    <source>
        <strain evidence="5 6">DSM 11169</strain>
    </source>
</reference>
<evidence type="ECO:0000256" key="2">
    <source>
        <dbReference type="SAM" id="MobiDB-lite"/>
    </source>
</evidence>
<evidence type="ECO:0000259" key="4">
    <source>
        <dbReference type="PROSITE" id="PS51272"/>
    </source>
</evidence>
<feature type="domain" description="SLH" evidence="4">
    <location>
        <begin position="531"/>
        <end position="594"/>
    </location>
</feature>
<keyword evidence="6" id="KW-1185">Reference proteome</keyword>
<evidence type="ECO:0008006" key="7">
    <source>
        <dbReference type="Google" id="ProtNLM"/>
    </source>
</evidence>
<proteinExistence type="predicted"/>
<dbReference type="InterPro" id="IPR013783">
    <property type="entry name" value="Ig-like_fold"/>
</dbReference>
<evidence type="ECO:0000313" key="6">
    <source>
        <dbReference type="Proteomes" id="UP000471031"/>
    </source>
</evidence>
<gene>
    <name evidence="5" type="ORF">GTO89_08820</name>
</gene>
<dbReference type="InterPro" id="IPR051465">
    <property type="entry name" value="Cell_Envelope_Struct_Comp"/>
</dbReference>
<name>A0A845L8R8_HELGE</name>
<feature type="domain" description="SLH" evidence="4">
    <location>
        <begin position="595"/>
        <end position="653"/>
    </location>
</feature>
<dbReference type="AlphaFoldDB" id="A0A845L8R8"/>
<feature type="domain" description="SLH" evidence="4">
    <location>
        <begin position="655"/>
        <end position="712"/>
    </location>
</feature>
<feature type="region of interest" description="Disordered" evidence="2">
    <location>
        <begin position="213"/>
        <end position="249"/>
    </location>
</feature>
<dbReference type="SUPFAM" id="SSF49265">
    <property type="entry name" value="Fibronectin type III"/>
    <property type="match status" value="1"/>
</dbReference>
<evidence type="ECO:0000259" key="3">
    <source>
        <dbReference type="PROSITE" id="PS50853"/>
    </source>
</evidence>
<feature type="domain" description="Fibronectin type-III" evidence="3">
    <location>
        <begin position="146"/>
        <end position="237"/>
    </location>
</feature>
<accession>A0A845L8R8</accession>
<dbReference type="Pfam" id="PF00395">
    <property type="entry name" value="SLH"/>
    <property type="match status" value="3"/>
</dbReference>
<evidence type="ECO:0000313" key="5">
    <source>
        <dbReference type="EMBL" id="MZP43137.1"/>
    </source>
</evidence>
<dbReference type="InterPro" id="IPR036116">
    <property type="entry name" value="FN3_sf"/>
</dbReference>
<evidence type="ECO:0000256" key="1">
    <source>
        <dbReference type="ARBA" id="ARBA00022737"/>
    </source>
</evidence>